<evidence type="ECO:0000256" key="4">
    <source>
        <dbReference type="ARBA" id="ARBA00022496"/>
    </source>
</evidence>
<protein>
    <submittedName>
        <fullName evidence="16">TonB-dependent receptor</fullName>
    </submittedName>
</protein>
<feature type="domain" description="TonB-dependent receptor plug" evidence="15">
    <location>
        <begin position="61"/>
        <end position="169"/>
    </location>
</feature>
<dbReference type="PROSITE" id="PS52016">
    <property type="entry name" value="TONB_DEPENDENT_REC_3"/>
    <property type="match status" value="1"/>
</dbReference>
<evidence type="ECO:0000313" key="16">
    <source>
        <dbReference type="EMBL" id="QUT06708.1"/>
    </source>
</evidence>
<evidence type="ECO:0000256" key="8">
    <source>
        <dbReference type="ARBA" id="ARBA00023077"/>
    </source>
</evidence>
<accession>A0A975K9W2</accession>
<dbReference type="AlphaFoldDB" id="A0A975K9W2"/>
<dbReference type="Pfam" id="PF07715">
    <property type="entry name" value="Plug"/>
    <property type="match status" value="1"/>
</dbReference>
<keyword evidence="10 11" id="KW-0998">Cell outer membrane</keyword>
<gene>
    <name evidence="16" type="ORF">KFK14_04500</name>
</gene>
<dbReference type="RefSeq" id="WP_070153797.1">
    <property type="nucleotide sequence ID" value="NZ_CP073910.1"/>
</dbReference>
<evidence type="ECO:0000256" key="12">
    <source>
        <dbReference type="RuleBase" id="RU003357"/>
    </source>
</evidence>
<comment type="similarity">
    <text evidence="11 12">Belongs to the TonB-dependent receptor family.</text>
</comment>
<keyword evidence="6" id="KW-0408">Iron</keyword>
<keyword evidence="16" id="KW-0675">Receptor</keyword>
<keyword evidence="7" id="KW-0406">Ion transport</keyword>
<dbReference type="GO" id="GO:0006826">
    <property type="term" value="P:iron ion transport"/>
    <property type="evidence" value="ECO:0007669"/>
    <property type="project" value="UniProtKB-KW"/>
</dbReference>
<feature type="signal peptide" evidence="13">
    <location>
        <begin position="1"/>
        <end position="25"/>
    </location>
</feature>
<dbReference type="Pfam" id="PF00593">
    <property type="entry name" value="TonB_dep_Rec_b-barrel"/>
    <property type="match status" value="1"/>
</dbReference>
<dbReference type="GO" id="GO:0009279">
    <property type="term" value="C:cell outer membrane"/>
    <property type="evidence" value="ECO:0007669"/>
    <property type="project" value="UniProtKB-SubCell"/>
</dbReference>
<reference evidence="16" key="1">
    <citation type="submission" date="2021-04" db="EMBL/GenBank/DDBJ databases">
        <title>Isolation of p-tert-butylphenol degrading bacteria Sphingobium phenoxybenzoativorans Tas13 from active sludge.</title>
        <authorList>
            <person name="Li Y."/>
        </authorList>
    </citation>
    <scope>NUCLEOTIDE SEQUENCE</scope>
    <source>
        <strain evidence="16">Tas13</strain>
    </source>
</reference>
<dbReference type="SUPFAM" id="SSF56935">
    <property type="entry name" value="Porins"/>
    <property type="match status" value="1"/>
</dbReference>
<dbReference type="Proteomes" id="UP000681425">
    <property type="component" value="Chromosome"/>
</dbReference>
<keyword evidence="4" id="KW-0410">Iron transport</keyword>
<proteinExistence type="inferred from homology"/>
<evidence type="ECO:0000256" key="10">
    <source>
        <dbReference type="ARBA" id="ARBA00023237"/>
    </source>
</evidence>
<evidence type="ECO:0000256" key="2">
    <source>
        <dbReference type="ARBA" id="ARBA00022448"/>
    </source>
</evidence>
<dbReference type="EMBL" id="CP073910">
    <property type="protein sequence ID" value="QUT06708.1"/>
    <property type="molecule type" value="Genomic_DNA"/>
</dbReference>
<keyword evidence="8 12" id="KW-0798">TonB box</keyword>
<evidence type="ECO:0000256" key="6">
    <source>
        <dbReference type="ARBA" id="ARBA00023004"/>
    </source>
</evidence>
<dbReference type="InterPro" id="IPR012910">
    <property type="entry name" value="Plug_dom"/>
</dbReference>
<sequence length="793" mass="86159">MKANRWMACAAAWTVAAAMAPAALAQTQAEAQAGAQVQPQADDGAANGDIIVTAQKRVQTLTEVPVSVSVLSPVTMERQAIVESRQLVQISPSLTFSEGSADRGASFNMRGISSTAQEGGIQPSLALVIDGVPIARQGEFLSNFMDIEQIEVLAGPQGTLFGKNATAGVINIRTRNPSRDLEVTGQADYTTDDEIVLRGTVNLPLSDAVRLRLNGLYDDQSPIIRNVGIGGEVGGSKTYAFSGKLAVDLSPDLDLLIAGDYRHRENTYGVAMILVPNSGALGDLQRVTMGVPIGRGVDVTNVDGNSLTESEGWSVAGTVNWRFADKWTATSITAYREYSFDNSTDIDAGPTGWLKGRGFAPNPNNYPISYIDRGFPRQPSDSHYFSQELRFAYSGDSFDVVAGGFYQRYREELAGSSPFIRNGFYIDGAALTADYRNDSKALFADATWEFIDSFKLFGGLRYTWESVGGTYVRTPYNNPVAAFDPVTGVNNAAPVARFAYDQDRSDKNLSGRAGIQYVPTRDQNYYVSFNRGFKGAALDLSSGWTPAARVFAAPEIATAFEVGTRQTILDNKLYFSLALYAQKVKDVQQATTVPDSTTLATQLQNAGDIKSRGVEMQFNWRATRGLTLAGGIAYTDAEYRGGLVTCNVSQRAGLQGGCTLDLNNDGIAETQSLTGHPAKETPKVSLNMSADYEHRIDNGGRLFTHVGASWIDKIQYQLLNDPLTLEPSHWLVDASIGYESPDRKWRVMLFGKNLTNEFYYGNLGQTDGFIARSWARVSRDSKRYGGISVKVAM</sequence>
<dbReference type="InterPro" id="IPR039426">
    <property type="entry name" value="TonB-dep_rcpt-like"/>
</dbReference>
<evidence type="ECO:0000256" key="13">
    <source>
        <dbReference type="SAM" id="SignalP"/>
    </source>
</evidence>
<feature type="domain" description="TonB-dependent receptor-like beta-barrel" evidence="14">
    <location>
        <begin position="301"/>
        <end position="754"/>
    </location>
</feature>
<keyword evidence="9 11" id="KW-0472">Membrane</keyword>
<feature type="chain" id="PRO_5037516620" evidence="13">
    <location>
        <begin position="26"/>
        <end position="793"/>
    </location>
</feature>
<dbReference type="InterPro" id="IPR000531">
    <property type="entry name" value="Beta-barrel_TonB"/>
</dbReference>
<evidence type="ECO:0000256" key="9">
    <source>
        <dbReference type="ARBA" id="ARBA00023136"/>
    </source>
</evidence>
<dbReference type="PANTHER" id="PTHR32552:SF81">
    <property type="entry name" value="TONB-DEPENDENT OUTER MEMBRANE RECEPTOR"/>
    <property type="match status" value="1"/>
</dbReference>
<keyword evidence="5 11" id="KW-0812">Transmembrane</keyword>
<keyword evidence="2 11" id="KW-0813">Transport</keyword>
<dbReference type="Gene3D" id="2.40.170.20">
    <property type="entry name" value="TonB-dependent receptor, beta-barrel domain"/>
    <property type="match status" value="1"/>
</dbReference>
<evidence type="ECO:0000256" key="1">
    <source>
        <dbReference type="ARBA" id="ARBA00004571"/>
    </source>
</evidence>
<evidence type="ECO:0000256" key="5">
    <source>
        <dbReference type="ARBA" id="ARBA00022692"/>
    </source>
</evidence>
<name>A0A975K9W2_9SPHN</name>
<organism evidence="16 17">
    <name type="scientific">Sphingobium phenoxybenzoativorans</name>
    <dbReference type="NCBI Taxonomy" id="1592790"/>
    <lineage>
        <taxon>Bacteria</taxon>
        <taxon>Pseudomonadati</taxon>
        <taxon>Pseudomonadota</taxon>
        <taxon>Alphaproteobacteria</taxon>
        <taxon>Sphingomonadales</taxon>
        <taxon>Sphingomonadaceae</taxon>
        <taxon>Sphingobium</taxon>
    </lineage>
</organism>
<dbReference type="CDD" id="cd01347">
    <property type="entry name" value="ligand_gated_channel"/>
    <property type="match status" value="1"/>
</dbReference>
<dbReference type="PANTHER" id="PTHR32552">
    <property type="entry name" value="FERRICHROME IRON RECEPTOR-RELATED"/>
    <property type="match status" value="1"/>
</dbReference>
<dbReference type="OrthoDB" id="9760333at2"/>
<dbReference type="InterPro" id="IPR036942">
    <property type="entry name" value="Beta-barrel_TonB_sf"/>
</dbReference>
<evidence type="ECO:0000256" key="7">
    <source>
        <dbReference type="ARBA" id="ARBA00023065"/>
    </source>
</evidence>
<keyword evidence="17" id="KW-1185">Reference proteome</keyword>
<evidence type="ECO:0000259" key="15">
    <source>
        <dbReference type="Pfam" id="PF07715"/>
    </source>
</evidence>
<comment type="subcellular location">
    <subcellularLocation>
        <location evidence="1 11">Cell outer membrane</location>
        <topology evidence="1 11">Multi-pass membrane protein</topology>
    </subcellularLocation>
</comment>
<evidence type="ECO:0000256" key="11">
    <source>
        <dbReference type="PROSITE-ProRule" id="PRU01360"/>
    </source>
</evidence>
<evidence type="ECO:0000313" key="17">
    <source>
        <dbReference type="Proteomes" id="UP000681425"/>
    </source>
</evidence>
<dbReference type="KEGG" id="spph:KFK14_04500"/>
<keyword evidence="3 11" id="KW-1134">Transmembrane beta strand</keyword>
<keyword evidence="13" id="KW-0732">Signal</keyword>
<evidence type="ECO:0000259" key="14">
    <source>
        <dbReference type="Pfam" id="PF00593"/>
    </source>
</evidence>
<evidence type="ECO:0000256" key="3">
    <source>
        <dbReference type="ARBA" id="ARBA00022452"/>
    </source>
</evidence>